<dbReference type="AlphaFoldDB" id="A0A2N1JG24"/>
<feature type="compositionally biased region" description="Polar residues" evidence="9">
    <location>
        <begin position="634"/>
        <end position="646"/>
    </location>
</feature>
<dbReference type="Proteomes" id="UP000232875">
    <property type="component" value="Unassembled WGS sequence"/>
</dbReference>
<evidence type="ECO:0000313" key="12">
    <source>
        <dbReference type="Proteomes" id="UP000232875"/>
    </source>
</evidence>
<reference evidence="11 12" key="1">
    <citation type="submission" date="2017-10" db="EMBL/GenBank/DDBJ databases">
        <title>A novel species of cold-tolerant Malassezia isolated from bats.</title>
        <authorList>
            <person name="Lorch J.M."/>
            <person name="Palmer J.M."/>
            <person name="Vanderwolf K.J."/>
            <person name="Schmidt K.Z."/>
            <person name="Verant M.L."/>
            <person name="Weller T.J."/>
            <person name="Blehert D.S."/>
        </authorList>
    </citation>
    <scope>NUCLEOTIDE SEQUENCE [LARGE SCALE GENOMIC DNA]</scope>
    <source>
        <strain evidence="11 12">NWHC:44797-103</strain>
    </source>
</reference>
<dbReference type="GO" id="GO:0008289">
    <property type="term" value="F:lipid binding"/>
    <property type="evidence" value="ECO:0007669"/>
    <property type="project" value="UniProtKB-KW"/>
</dbReference>
<dbReference type="OrthoDB" id="26740at2759"/>
<dbReference type="GO" id="GO:0005789">
    <property type="term" value="C:endoplasmic reticulum membrane"/>
    <property type="evidence" value="ECO:0007669"/>
    <property type="project" value="UniProtKB-SubCell"/>
</dbReference>
<proteinExistence type="predicted"/>
<feature type="region of interest" description="Disordered" evidence="9">
    <location>
        <begin position="137"/>
        <end position="156"/>
    </location>
</feature>
<feature type="region of interest" description="Disordered" evidence="9">
    <location>
        <begin position="708"/>
        <end position="737"/>
    </location>
</feature>
<dbReference type="GO" id="GO:0032865">
    <property type="term" value="C:ERMES complex"/>
    <property type="evidence" value="ECO:0007669"/>
    <property type="project" value="TreeGrafter"/>
</dbReference>
<organism evidence="11 12">
    <name type="scientific">Malassezia vespertilionis</name>
    <dbReference type="NCBI Taxonomy" id="2020962"/>
    <lineage>
        <taxon>Eukaryota</taxon>
        <taxon>Fungi</taxon>
        <taxon>Dikarya</taxon>
        <taxon>Basidiomycota</taxon>
        <taxon>Ustilaginomycotina</taxon>
        <taxon>Malasseziomycetes</taxon>
        <taxon>Malasseziales</taxon>
        <taxon>Malasseziaceae</taxon>
        <taxon>Malassezia</taxon>
    </lineage>
</organism>
<evidence type="ECO:0000256" key="3">
    <source>
        <dbReference type="ARBA" id="ARBA00022692"/>
    </source>
</evidence>
<dbReference type="PANTHER" id="PTHR13466:SF19">
    <property type="entry name" value="NUCLEUS-VACUOLE JUNCTION PROTEIN 2"/>
    <property type="match status" value="1"/>
</dbReference>
<accession>A0A2N1JG24</accession>
<keyword evidence="3" id="KW-0812">Transmembrane</keyword>
<feature type="region of interest" description="Disordered" evidence="9">
    <location>
        <begin position="602"/>
        <end position="650"/>
    </location>
</feature>
<evidence type="ECO:0000256" key="4">
    <source>
        <dbReference type="ARBA" id="ARBA00022824"/>
    </source>
</evidence>
<feature type="compositionally biased region" description="Polar residues" evidence="9">
    <location>
        <begin position="606"/>
        <end position="618"/>
    </location>
</feature>
<feature type="compositionally biased region" description="Basic and acidic residues" evidence="9">
    <location>
        <begin position="708"/>
        <end position="718"/>
    </location>
</feature>
<gene>
    <name evidence="11" type="ORF">MVES_000459</name>
</gene>
<evidence type="ECO:0000256" key="9">
    <source>
        <dbReference type="SAM" id="MobiDB-lite"/>
    </source>
</evidence>
<evidence type="ECO:0000256" key="1">
    <source>
        <dbReference type="ARBA" id="ARBA00004586"/>
    </source>
</evidence>
<dbReference type="PROSITE" id="PS51847">
    <property type="entry name" value="SMP"/>
    <property type="match status" value="1"/>
</dbReference>
<dbReference type="STRING" id="2020962.A0A2N1JG24"/>
<evidence type="ECO:0000259" key="10">
    <source>
        <dbReference type="PROSITE" id="PS51847"/>
    </source>
</evidence>
<feature type="domain" description="SMP-LTD" evidence="10">
    <location>
        <begin position="335"/>
        <end position="526"/>
    </location>
</feature>
<keyword evidence="7" id="KW-0446">Lipid-binding</keyword>
<dbReference type="GO" id="GO:0015914">
    <property type="term" value="P:phospholipid transport"/>
    <property type="evidence" value="ECO:0007669"/>
    <property type="project" value="TreeGrafter"/>
</dbReference>
<feature type="region of interest" description="Disordered" evidence="9">
    <location>
        <begin position="552"/>
        <end position="587"/>
    </location>
</feature>
<keyword evidence="6" id="KW-0445">Lipid transport</keyword>
<comment type="subcellular location">
    <subcellularLocation>
        <location evidence="1">Endoplasmic reticulum membrane</location>
    </subcellularLocation>
</comment>
<evidence type="ECO:0000256" key="6">
    <source>
        <dbReference type="ARBA" id="ARBA00023055"/>
    </source>
</evidence>
<keyword evidence="5" id="KW-1133">Transmembrane helix</keyword>
<keyword evidence="4" id="KW-0256">Endoplasmic reticulum</keyword>
<keyword evidence="2" id="KW-0813">Transport</keyword>
<evidence type="ECO:0000256" key="5">
    <source>
        <dbReference type="ARBA" id="ARBA00022989"/>
    </source>
</evidence>
<dbReference type="EMBL" id="KZ454987">
    <property type="protein sequence ID" value="PKI85502.1"/>
    <property type="molecule type" value="Genomic_DNA"/>
</dbReference>
<dbReference type="InterPro" id="IPR031468">
    <property type="entry name" value="SMP_LBD"/>
</dbReference>
<dbReference type="PANTHER" id="PTHR13466">
    <property type="entry name" value="TEX2 PROTEIN-RELATED"/>
    <property type="match status" value="1"/>
</dbReference>
<evidence type="ECO:0000256" key="2">
    <source>
        <dbReference type="ARBA" id="ARBA00022448"/>
    </source>
</evidence>
<dbReference type="CDD" id="cd21675">
    <property type="entry name" value="SMP_TEX2"/>
    <property type="match status" value="1"/>
</dbReference>
<name>A0A2N1JG24_9BASI</name>
<keyword evidence="12" id="KW-1185">Reference proteome</keyword>
<keyword evidence="8" id="KW-0472">Membrane</keyword>
<evidence type="ECO:0000256" key="8">
    <source>
        <dbReference type="ARBA" id="ARBA00023136"/>
    </source>
</evidence>
<feature type="region of interest" description="Disordered" evidence="9">
    <location>
        <begin position="752"/>
        <end position="772"/>
    </location>
</feature>
<evidence type="ECO:0000256" key="7">
    <source>
        <dbReference type="ARBA" id="ARBA00023121"/>
    </source>
</evidence>
<dbReference type="GO" id="GO:1990456">
    <property type="term" value="P:mitochondrion-endoplasmic reticulum membrane tethering"/>
    <property type="evidence" value="ECO:0007669"/>
    <property type="project" value="TreeGrafter"/>
</dbReference>
<evidence type="ECO:0000313" key="11">
    <source>
        <dbReference type="EMBL" id="PKI85502.1"/>
    </source>
</evidence>
<feature type="compositionally biased region" description="Polar residues" evidence="9">
    <location>
        <begin position="144"/>
        <end position="156"/>
    </location>
</feature>
<protein>
    <recommendedName>
        <fullName evidence="10">SMP-LTD domain-containing protein</fullName>
    </recommendedName>
</protein>
<sequence>MGFTYGLKRAHVDPTPVGLVAPPMLRELCIYLLGGVTFIPLCILLLNICDSLPEPPNPPLEPRALTSDDEPGGDTDALRLLAETEKDRTETASIRSSGSASSRKALFSWLIVRPTSKGLPRKSDAYFARDGSRIPPNWRHVAPSTDNPATSSTDGTVQRTNYMSMMYRNIRGAPTVGPDIPQDTDGDPAFASDTSHAQDEHGIYFAILSKSMLYLYNSDDAARAGTECIASIHLPSKRVSMWEREVGDVEGAHLDGEKKPICSDGTLFTKRNAIHIASMQPGGPQWYIMTPRAKLLEDWYHALVDASSKADMHWSDLINAFDMRTLIATLDDHPDELQLRWLNALLGRVFLAASRTHRFQEFVESRILRRLQRMSFPRLLSDVQLNSVDTGHAAPTFGRPVLKSLTHNGHTDMEVHVRYHGRMHIEISATLTIPLGQRFKSYRVPVVLAVILRSLEGTMQLEINPPPSNRIWYGFTSMPKMDIVVEPVVSTRRVRWSLITGLIENRIRESVAESLVVPHMNSVSFFNTQSEARRGGIWNEALVQRQEKLAPVEKSYSTSPTLDVPLNYTPSPDTPISPLENGTQKSLRRRTRLCPWLVKQPDSALDSAQSNTDFSLQNRDLPERSLSTPDAVLRQSTNKSDSQPTSPDVLAHRTYCSDADASHTPLRARVTTLAKSLQDKDTRQTATKDAKDALKRGWATWSTRLADTKTKPADDQRKSSVSSMPPAIPPRVPAGTGESKIANIDEAAKALRSTEKSPAPVPSETLPLKLDIPTPVQNKPTVDKGEYGIFLHEAHNLLL</sequence>